<dbReference type="InterPro" id="IPR003646">
    <property type="entry name" value="SH3-like_bac-type"/>
</dbReference>
<comment type="catalytic activity">
    <reaction evidence="1">
        <text>Hydrolyzes the link between N-acetylmuramoyl residues and L-amino acid residues in certain cell-wall glycopeptides.</text>
        <dbReference type="EC" id="3.5.1.28"/>
    </reaction>
</comment>
<dbReference type="EMBL" id="FUYH01000035">
    <property type="protein sequence ID" value="SKA99299.1"/>
    <property type="molecule type" value="Genomic_DNA"/>
</dbReference>
<dbReference type="Gene3D" id="3.40.80.10">
    <property type="entry name" value="Peptidoglycan recognition protein-like"/>
    <property type="match status" value="1"/>
</dbReference>
<dbReference type="PANTHER" id="PTHR30417:SF1">
    <property type="entry name" value="N-ACETYLMURAMOYL-L-ALANINE AMIDASE AMID"/>
    <property type="match status" value="1"/>
</dbReference>
<dbReference type="Proteomes" id="UP000190105">
    <property type="component" value="Unassembled WGS sequence"/>
</dbReference>
<dbReference type="GO" id="GO:0008745">
    <property type="term" value="F:N-acetylmuramoyl-L-alanine amidase activity"/>
    <property type="evidence" value="ECO:0007669"/>
    <property type="project" value="UniProtKB-EC"/>
</dbReference>
<dbReference type="Pfam" id="PF01510">
    <property type="entry name" value="Amidase_2"/>
    <property type="match status" value="1"/>
</dbReference>
<dbReference type="PROSITE" id="PS51781">
    <property type="entry name" value="SH3B"/>
    <property type="match status" value="1"/>
</dbReference>
<dbReference type="GO" id="GO:0009254">
    <property type="term" value="P:peptidoglycan turnover"/>
    <property type="evidence" value="ECO:0007669"/>
    <property type="project" value="TreeGrafter"/>
</dbReference>
<dbReference type="InterPro" id="IPR002502">
    <property type="entry name" value="Amidase_domain"/>
</dbReference>
<dbReference type="PANTHER" id="PTHR30417">
    <property type="entry name" value="N-ACETYLMURAMOYL-L-ALANINE AMIDASE AMID"/>
    <property type="match status" value="1"/>
</dbReference>
<dbReference type="OrthoDB" id="9794294at2"/>
<gene>
    <name evidence="6" type="ORF">SAMN05443428_1352</name>
</gene>
<dbReference type="InterPro" id="IPR036505">
    <property type="entry name" value="Amidase/PGRP_sf"/>
</dbReference>
<dbReference type="Gene3D" id="2.30.30.40">
    <property type="entry name" value="SH3 Domains"/>
    <property type="match status" value="1"/>
</dbReference>
<evidence type="ECO:0000256" key="2">
    <source>
        <dbReference type="ARBA" id="ARBA00011901"/>
    </source>
</evidence>
<name>A0A1T4YBZ9_9CLOT</name>
<organism evidence="6 7">
    <name type="scientific">Caloramator quimbayensis</name>
    <dbReference type="NCBI Taxonomy" id="1147123"/>
    <lineage>
        <taxon>Bacteria</taxon>
        <taxon>Bacillati</taxon>
        <taxon>Bacillota</taxon>
        <taxon>Clostridia</taxon>
        <taxon>Eubacteriales</taxon>
        <taxon>Clostridiaceae</taxon>
        <taxon>Caloramator</taxon>
    </lineage>
</organism>
<evidence type="ECO:0000256" key="1">
    <source>
        <dbReference type="ARBA" id="ARBA00001561"/>
    </source>
</evidence>
<evidence type="ECO:0000256" key="3">
    <source>
        <dbReference type="ARBA" id="ARBA00022801"/>
    </source>
</evidence>
<reference evidence="7" key="1">
    <citation type="submission" date="2017-02" db="EMBL/GenBank/DDBJ databases">
        <authorList>
            <person name="Varghese N."/>
            <person name="Submissions S."/>
        </authorList>
    </citation>
    <scope>NUCLEOTIDE SEQUENCE [LARGE SCALE GENOMIC DNA]</scope>
    <source>
        <strain evidence="7">USBA 833</strain>
    </source>
</reference>
<dbReference type="Pfam" id="PF08239">
    <property type="entry name" value="SH3_3"/>
    <property type="match status" value="1"/>
</dbReference>
<dbReference type="SMART" id="SM00644">
    <property type="entry name" value="Ami_2"/>
    <property type="match status" value="1"/>
</dbReference>
<sequence length="240" mass="27163">MLSINQVLLTSKLNRPGRNIKKLKGVVMHYTADTHKGADADAIARYFNTNTRGASAHYIVDDHQIIQCIPDNEVAWHVGANKYTAIGQRIQERPYGPNYFLIGIEMCVNSDGDWGRTYINAVQLAAYLLKKHGLTVKDLYRHYDITGKNCPAMMIDQAVWSKFKTDVEVTMLPPAPQQQYKKGEVIATTLNCREKPSTSAKINGKLQKGAVVTIYDQQGDWYLVNNKTPQWVCRDYVKII</sequence>
<dbReference type="EC" id="3.5.1.28" evidence="2"/>
<dbReference type="SUPFAM" id="SSF55846">
    <property type="entry name" value="N-acetylmuramoyl-L-alanine amidase-like"/>
    <property type="match status" value="1"/>
</dbReference>
<protein>
    <recommendedName>
        <fullName evidence="2">N-acetylmuramoyl-L-alanine amidase</fullName>
        <ecNumber evidence="2">3.5.1.28</ecNumber>
    </recommendedName>
</protein>
<accession>A0A1T4YBZ9</accession>
<dbReference type="SMART" id="SM00287">
    <property type="entry name" value="SH3b"/>
    <property type="match status" value="1"/>
</dbReference>
<evidence type="ECO:0000313" key="7">
    <source>
        <dbReference type="Proteomes" id="UP000190105"/>
    </source>
</evidence>
<dbReference type="STRING" id="1147123.SAMN05443428_1352"/>
<proteinExistence type="predicted"/>
<dbReference type="AlphaFoldDB" id="A0A1T4YBZ9"/>
<dbReference type="InterPro" id="IPR051206">
    <property type="entry name" value="NAMLAA_amidase_2"/>
</dbReference>
<evidence type="ECO:0000259" key="5">
    <source>
        <dbReference type="PROSITE" id="PS51781"/>
    </source>
</evidence>
<keyword evidence="3" id="KW-0378">Hydrolase</keyword>
<dbReference type="RefSeq" id="WP_078697683.1">
    <property type="nucleotide sequence ID" value="NZ_FUYH01000035.1"/>
</dbReference>
<keyword evidence="4" id="KW-0961">Cell wall biogenesis/degradation</keyword>
<keyword evidence="7" id="KW-1185">Reference proteome</keyword>
<dbReference type="CDD" id="cd06583">
    <property type="entry name" value="PGRP"/>
    <property type="match status" value="1"/>
</dbReference>
<dbReference type="GO" id="GO:0009253">
    <property type="term" value="P:peptidoglycan catabolic process"/>
    <property type="evidence" value="ECO:0007669"/>
    <property type="project" value="InterPro"/>
</dbReference>
<evidence type="ECO:0000256" key="4">
    <source>
        <dbReference type="ARBA" id="ARBA00023316"/>
    </source>
</evidence>
<evidence type="ECO:0000313" key="6">
    <source>
        <dbReference type="EMBL" id="SKA99299.1"/>
    </source>
</evidence>
<feature type="domain" description="SH3b" evidence="5">
    <location>
        <begin position="180"/>
        <end position="240"/>
    </location>
</feature>
<dbReference type="GO" id="GO:0071555">
    <property type="term" value="P:cell wall organization"/>
    <property type="evidence" value="ECO:0007669"/>
    <property type="project" value="UniProtKB-KW"/>
</dbReference>